<dbReference type="InterPro" id="IPR036397">
    <property type="entry name" value="RNaseH_sf"/>
</dbReference>
<keyword evidence="3" id="KW-1185">Reference proteome</keyword>
<dbReference type="Gene3D" id="3.30.420.10">
    <property type="entry name" value="Ribonuclease H-like superfamily/Ribonuclease H"/>
    <property type="match status" value="1"/>
</dbReference>
<dbReference type="EMBL" id="UZAN01039907">
    <property type="protein sequence ID" value="VDP67654.1"/>
    <property type="molecule type" value="Genomic_DNA"/>
</dbReference>
<dbReference type="InterPro" id="IPR001584">
    <property type="entry name" value="Integrase_cat-core"/>
</dbReference>
<evidence type="ECO:0000259" key="1">
    <source>
        <dbReference type="PROSITE" id="PS50994"/>
    </source>
</evidence>
<reference evidence="4" key="1">
    <citation type="submission" date="2016-06" db="UniProtKB">
        <authorList>
            <consortium name="WormBaseParasite"/>
        </authorList>
    </citation>
    <scope>IDENTIFICATION</scope>
</reference>
<dbReference type="GO" id="GO:0015074">
    <property type="term" value="P:DNA integration"/>
    <property type="evidence" value="ECO:0007669"/>
    <property type="project" value="InterPro"/>
</dbReference>
<dbReference type="InterPro" id="IPR012337">
    <property type="entry name" value="RNaseH-like_sf"/>
</dbReference>
<dbReference type="Pfam" id="PF00665">
    <property type="entry name" value="rve"/>
    <property type="match status" value="1"/>
</dbReference>
<evidence type="ECO:0000313" key="2">
    <source>
        <dbReference type="EMBL" id="VDP67654.1"/>
    </source>
</evidence>
<reference evidence="2 3" key="2">
    <citation type="submission" date="2018-11" db="EMBL/GenBank/DDBJ databases">
        <authorList>
            <consortium name="Pathogen Informatics"/>
        </authorList>
    </citation>
    <scope>NUCLEOTIDE SEQUENCE [LARGE SCALE GENOMIC DNA]</scope>
    <source>
        <strain evidence="2 3">Egypt</strain>
    </source>
</reference>
<name>A0A183A7C8_9TREM</name>
<dbReference type="AlphaFoldDB" id="A0A183A7C8"/>
<evidence type="ECO:0000313" key="3">
    <source>
        <dbReference type="Proteomes" id="UP000272942"/>
    </source>
</evidence>
<dbReference type="WBParaSite" id="ECPE_0000286601-mRNA-1">
    <property type="protein sequence ID" value="ECPE_0000286601-mRNA-1"/>
    <property type="gene ID" value="ECPE_0000286601"/>
</dbReference>
<accession>A0A183A7C8</accession>
<dbReference type="GO" id="GO:0003676">
    <property type="term" value="F:nucleic acid binding"/>
    <property type="evidence" value="ECO:0007669"/>
    <property type="project" value="InterPro"/>
</dbReference>
<organism evidence="4">
    <name type="scientific">Echinostoma caproni</name>
    <dbReference type="NCBI Taxonomy" id="27848"/>
    <lineage>
        <taxon>Eukaryota</taxon>
        <taxon>Metazoa</taxon>
        <taxon>Spiralia</taxon>
        <taxon>Lophotrochozoa</taxon>
        <taxon>Platyhelminthes</taxon>
        <taxon>Trematoda</taxon>
        <taxon>Digenea</taxon>
        <taxon>Plagiorchiida</taxon>
        <taxon>Echinostomata</taxon>
        <taxon>Echinostomatoidea</taxon>
        <taxon>Echinostomatidae</taxon>
        <taxon>Echinostoma</taxon>
    </lineage>
</organism>
<dbReference type="Proteomes" id="UP000272942">
    <property type="component" value="Unassembled WGS sequence"/>
</dbReference>
<feature type="domain" description="Integrase catalytic" evidence="1">
    <location>
        <begin position="32"/>
        <end position="195"/>
    </location>
</feature>
<sequence length="195" mass="22413">MKSLARLTCWWPELNHDLNRVAKSCAECVHKTHRQPSKWTTWSVSSESWQIIHVDYCGPFFNKYYALVIVDSYSRWPEVYFTTTPSSEFTIRALRKTFSREDVPHAIVTDNGSHFTVKKVTDWLNSVSCRHVLTQPRHPQSNGAAENFVRTLKSAIASLNPSTFDELDRGVDDFLMQYRKAVHSTTGQSSEAVQK</sequence>
<gene>
    <name evidence="2" type="ORF">ECPE_LOCUS2863</name>
</gene>
<dbReference type="PANTHER" id="PTHR37984">
    <property type="entry name" value="PROTEIN CBG26694"/>
    <property type="match status" value="1"/>
</dbReference>
<dbReference type="OrthoDB" id="7758825at2759"/>
<proteinExistence type="predicted"/>
<protein>
    <submittedName>
        <fullName evidence="4">Integrase catalytic domain-containing protein</fullName>
    </submittedName>
</protein>
<dbReference type="InterPro" id="IPR050951">
    <property type="entry name" value="Retrovirus_Pol_polyprotein"/>
</dbReference>
<dbReference type="PANTHER" id="PTHR37984:SF5">
    <property type="entry name" value="PROTEIN NYNRIN-LIKE"/>
    <property type="match status" value="1"/>
</dbReference>
<dbReference type="SUPFAM" id="SSF53098">
    <property type="entry name" value="Ribonuclease H-like"/>
    <property type="match status" value="1"/>
</dbReference>
<dbReference type="PROSITE" id="PS50994">
    <property type="entry name" value="INTEGRASE"/>
    <property type="match status" value="1"/>
</dbReference>
<evidence type="ECO:0000313" key="4">
    <source>
        <dbReference type="WBParaSite" id="ECPE_0000286601-mRNA-1"/>
    </source>
</evidence>